<accession>A0ABW5SDR9</accession>
<reference evidence="3" key="1">
    <citation type="journal article" date="2019" name="Int. J. Syst. Evol. Microbiol.">
        <title>The Global Catalogue of Microorganisms (GCM) 10K type strain sequencing project: providing services to taxonomists for standard genome sequencing and annotation.</title>
        <authorList>
            <consortium name="The Broad Institute Genomics Platform"/>
            <consortium name="The Broad Institute Genome Sequencing Center for Infectious Disease"/>
            <person name="Wu L."/>
            <person name="Ma J."/>
        </authorList>
    </citation>
    <scope>NUCLEOTIDE SEQUENCE [LARGE SCALE GENOMIC DNA]</scope>
    <source>
        <strain evidence="3">KCTC 42255</strain>
    </source>
</reference>
<feature type="compositionally biased region" description="Basic and acidic residues" evidence="1">
    <location>
        <begin position="36"/>
        <end position="45"/>
    </location>
</feature>
<proteinExistence type="predicted"/>
<feature type="compositionally biased region" description="Basic and acidic residues" evidence="1">
    <location>
        <begin position="1"/>
        <end position="15"/>
    </location>
</feature>
<protein>
    <recommendedName>
        <fullName evidence="4">Cold-shock protein</fullName>
    </recommendedName>
</protein>
<dbReference type="Proteomes" id="UP001597357">
    <property type="component" value="Unassembled WGS sequence"/>
</dbReference>
<evidence type="ECO:0000313" key="3">
    <source>
        <dbReference type="Proteomes" id="UP001597357"/>
    </source>
</evidence>
<dbReference type="RefSeq" id="WP_379043251.1">
    <property type="nucleotide sequence ID" value="NZ_JBHULZ010000008.1"/>
</dbReference>
<feature type="region of interest" description="Disordered" evidence="1">
    <location>
        <begin position="1"/>
        <end position="45"/>
    </location>
</feature>
<dbReference type="EMBL" id="JBHULZ010000008">
    <property type="protein sequence ID" value="MFD2696695.1"/>
    <property type="molecule type" value="Genomic_DNA"/>
</dbReference>
<organism evidence="2 3">
    <name type="scientific">Mesonia sediminis</name>
    <dbReference type="NCBI Taxonomy" id="1703946"/>
    <lineage>
        <taxon>Bacteria</taxon>
        <taxon>Pseudomonadati</taxon>
        <taxon>Bacteroidota</taxon>
        <taxon>Flavobacteriia</taxon>
        <taxon>Flavobacteriales</taxon>
        <taxon>Flavobacteriaceae</taxon>
        <taxon>Mesonia</taxon>
    </lineage>
</organism>
<evidence type="ECO:0000313" key="2">
    <source>
        <dbReference type="EMBL" id="MFD2696695.1"/>
    </source>
</evidence>
<name>A0ABW5SDR9_9FLAO</name>
<sequence>MGRIEEKHRKRKEQDQPLDSFGNRKRENNEVDFDEETIKDQKNKK</sequence>
<gene>
    <name evidence="2" type="ORF">ACFSQ0_01710</name>
</gene>
<keyword evidence="3" id="KW-1185">Reference proteome</keyword>
<comment type="caution">
    <text evidence="2">The sequence shown here is derived from an EMBL/GenBank/DDBJ whole genome shotgun (WGS) entry which is preliminary data.</text>
</comment>
<evidence type="ECO:0000256" key="1">
    <source>
        <dbReference type="SAM" id="MobiDB-lite"/>
    </source>
</evidence>
<evidence type="ECO:0008006" key="4">
    <source>
        <dbReference type="Google" id="ProtNLM"/>
    </source>
</evidence>